<comment type="caution">
    <text evidence="2">The sequence shown here is derived from an EMBL/GenBank/DDBJ whole genome shotgun (WGS) entry which is preliminary data.</text>
</comment>
<dbReference type="GeneID" id="62156221"/>
<dbReference type="OrthoDB" id="4844686at2759"/>
<dbReference type="Proteomes" id="UP000781932">
    <property type="component" value="Unassembled WGS sequence"/>
</dbReference>
<feature type="region of interest" description="Disordered" evidence="1">
    <location>
        <begin position="48"/>
        <end position="71"/>
    </location>
</feature>
<dbReference type="AlphaFoldDB" id="A0A9P6LQX9"/>
<feature type="region of interest" description="Disordered" evidence="1">
    <location>
        <begin position="115"/>
        <end position="139"/>
    </location>
</feature>
<feature type="compositionally biased region" description="Low complexity" evidence="1">
    <location>
        <begin position="262"/>
        <end position="277"/>
    </location>
</feature>
<feature type="region of interest" description="Disordered" evidence="1">
    <location>
        <begin position="771"/>
        <end position="839"/>
    </location>
</feature>
<evidence type="ECO:0000256" key="1">
    <source>
        <dbReference type="SAM" id="MobiDB-lite"/>
    </source>
</evidence>
<reference evidence="2" key="1">
    <citation type="submission" date="2020-03" db="EMBL/GenBank/DDBJ databases">
        <authorList>
            <person name="He L."/>
        </authorList>
    </citation>
    <scope>NUCLEOTIDE SEQUENCE</scope>
    <source>
        <strain evidence="2">CkLH20</strain>
    </source>
</reference>
<name>A0A9P6LQX9_9PEZI</name>
<keyword evidence="3" id="KW-1185">Reference proteome</keyword>
<feature type="region of interest" description="Disordered" evidence="1">
    <location>
        <begin position="641"/>
        <end position="667"/>
    </location>
</feature>
<dbReference type="RefSeq" id="XP_038751852.1">
    <property type="nucleotide sequence ID" value="XM_038883147.1"/>
</dbReference>
<feature type="compositionally biased region" description="Polar residues" evidence="1">
    <location>
        <begin position="481"/>
        <end position="493"/>
    </location>
</feature>
<feature type="compositionally biased region" description="Basic and acidic residues" evidence="1">
    <location>
        <begin position="280"/>
        <end position="306"/>
    </location>
</feature>
<accession>A0A9P6LQX9</accession>
<sequence length="839" mass="90298">MTVPLDDGPEKPQARAEPSVLDRKRPVGRFPVSFSANLGRNTSCYISKEESASGTDQTVPPLPESKSIIHRKRDVIAGIHPPLPTSRHRQASAASSVKAMVAKFEGAGETPEKIAADSMADCDHTPSSPIVDKGKGKSVDASIDTSTTVSSMAVGQASQPIQQKSLNADEDELDLLKMQEFYKTQPLARCLDDYVPPKRNDEKVDVLPIEQDEGKSMLKAAKLELHNKLVDLHETFEERHPTAKQERLQKEAVAEALKIGQSSKSAISSTASDASTKASRRADKKAQKKADKKAQKVAKRENVCDKGDDDGADITIDKSINDDDGTMTLDESREVVVSSSSQGASKPLAQSGANGESFAFIQRDPEEISDTESVKASKAAAKLKEKEDANRRAHEVVNAAHAKDEIVHLENTKPIRDQISTDIKKSDIVPGFGKNKASAPAFDEEAYAARSIACHTMKPAPLRIPSRTKQLTADDSKNDTKGSSGVVNFSRPQSRQEKEPSAQTSAQPAGKKKLSSRAELNAFFGTKDKPGPYIVYEQELLARQVRRAQAAEAAEAAEAAKVAEAAKAAQSAKAPERLSFTADDYQSLIQDDYDQLVKDSPVKNKKPVAQTTTNLALAPGDTSKIVSQTVNFNGQFPQPQPLAGTRSYGHSGPAFPPTPASNHRPKTTDDKWEELDDFFAEENDDLYQAPGSAVTPTLSGPQQQPWDDPAYHEEALAYGYAHLQRNHHPLPDGVDPVPLTHDQRRKVLAAYGMTESEYPAPPAGYPVPAGTDGVAAPPCPTRPAPTVPGARTSTSTAGTGGGSTGQVQSLRRAPRRFQRAATAPPAPESPAPGYDADWF</sequence>
<feature type="region of interest" description="Disordered" evidence="1">
    <location>
        <begin position="256"/>
        <end position="356"/>
    </location>
</feature>
<reference evidence="2" key="2">
    <citation type="submission" date="2020-11" db="EMBL/GenBank/DDBJ databases">
        <title>Whole genome sequencing of Colletotrichum sp.</title>
        <authorList>
            <person name="Li H."/>
        </authorList>
    </citation>
    <scope>NUCLEOTIDE SEQUENCE</scope>
    <source>
        <strain evidence="2">CkLH20</strain>
    </source>
</reference>
<feature type="region of interest" description="Disordered" evidence="1">
    <location>
        <begin position="459"/>
        <end position="515"/>
    </location>
</feature>
<evidence type="ECO:0000313" key="2">
    <source>
        <dbReference type="EMBL" id="KAF9882391.1"/>
    </source>
</evidence>
<feature type="compositionally biased region" description="Pro residues" evidence="1">
    <location>
        <begin position="777"/>
        <end position="786"/>
    </location>
</feature>
<feature type="compositionally biased region" description="Basic and acidic residues" evidence="1">
    <location>
        <begin position="8"/>
        <end position="25"/>
    </location>
</feature>
<protein>
    <submittedName>
        <fullName evidence="2">Uncharacterized protein</fullName>
    </submittedName>
</protein>
<proteinExistence type="predicted"/>
<evidence type="ECO:0000313" key="3">
    <source>
        <dbReference type="Proteomes" id="UP000781932"/>
    </source>
</evidence>
<feature type="region of interest" description="Disordered" evidence="1">
    <location>
        <begin position="1"/>
        <end position="36"/>
    </location>
</feature>
<gene>
    <name evidence="2" type="ORF">CkaCkLH20_00427</name>
</gene>
<organism evidence="2 3">
    <name type="scientific">Colletotrichum karsti</name>
    <dbReference type="NCBI Taxonomy" id="1095194"/>
    <lineage>
        <taxon>Eukaryota</taxon>
        <taxon>Fungi</taxon>
        <taxon>Dikarya</taxon>
        <taxon>Ascomycota</taxon>
        <taxon>Pezizomycotina</taxon>
        <taxon>Sordariomycetes</taxon>
        <taxon>Hypocreomycetidae</taxon>
        <taxon>Glomerellales</taxon>
        <taxon>Glomerellaceae</taxon>
        <taxon>Colletotrichum</taxon>
        <taxon>Colletotrichum boninense species complex</taxon>
    </lineage>
</organism>
<dbReference type="EMBL" id="JAATWM020000001">
    <property type="protein sequence ID" value="KAF9882391.1"/>
    <property type="molecule type" value="Genomic_DNA"/>
</dbReference>